<feature type="transmembrane region" description="Helical" evidence="1">
    <location>
        <begin position="282"/>
        <end position="303"/>
    </location>
</feature>
<accession>A0A2H3KAA4</accession>
<evidence type="ECO:0000313" key="3">
    <source>
        <dbReference type="Proteomes" id="UP000220828"/>
    </source>
</evidence>
<organism evidence="2 3">
    <name type="scientific">Flavobacterium branchiophilum</name>
    <dbReference type="NCBI Taxonomy" id="55197"/>
    <lineage>
        <taxon>Bacteria</taxon>
        <taxon>Pseudomonadati</taxon>
        <taxon>Bacteroidota</taxon>
        <taxon>Flavobacteriia</taxon>
        <taxon>Flavobacteriales</taxon>
        <taxon>Flavobacteriaceae</taxon>
        <taxon>Flavobacterium</taxon>
    </lineage>
</organism>
<name>A0A2H3KAA4_9FLAO</name>
<sequence>MSKSCYAKFNPNNYSDASYLIGVVFFLLFAIICLYSLISVKDYYVFNKKIIFKSFLGIKSTTVNLEEIESWTEIKKKDKNNSWEILSLFTKTGTEIKISSYYYVNYYEIKTKIVKNKTRNLKIEEQKLNKENKNYAVGFIVIGVIFLFCAYKFVQIKDINSSDIIVFGDITSENIELIKGRKNSNKVIIKLEKYPDFNFQISGTTLKETYTQDLINDVKDGDSIYLGINKKEFRKKLIKIDSLTLIDKYFHYEIIHIESIKTSKFEYLKLAENNNGRNSNKYWGFGFFGIAGLFLFLSGIYMFKEYNKKKTATNSGFKKLGF</sequence>
<proteinExistence type="predicted"/>
<comment type="caution">
    <text evidence="2">The sequence shown here is derived from an EMBL/GenBank/DDBJ whole genome shotgun (WGS) entry which is preliminary data.</text>
</comment>
<dbReference type="EMBL" id="PCMW01000059">
    <property type="protein sequence ID" value="PDS23487.1"/>
    <property type="molecule type" value="Genomic_DNA"/>
</dbReference>
<evidence type="ECO:0000313" key="2">
    <source>
        <dbReference type="EMBL" id="PDS23487.1"/>
    </source>
</evidence>
<dbReference type="AlphaFoldDB" id="A0A2H3KAA4"/>
<evidence type="ECO:0000256" key="1">
    <source>
        <dbReference type="SAM" id="Phobius"/>
    </source>
</evidence>
<keyword evidence="1" id="KW-1133">Transmembrane helix</keyword>
<keyword evidence="1" id="KW-0812">Transmembrane</keyword>
<protein>
    <submittedName>
        <fullName evidence="2">Uncharacterized protein</fullName>
    </submittedName>
</protein>
<feature type="transmembrane region" description="Helical" evidence="1">
    <location>
        <begin position="17"/>
        <end position="38"/>
    </location>
</feature>
<reference evidence="2 3" key="1">
    <citation type="submission" date="2017-09" db="EMBL/GenBank/DDBJ databases">
        <title>Whole genomes of Flavobacteriaceae.</title>
        <authorList>
            <person name="Stine C."/>
            <person name="Li C."/>
            <person name="Tadesse D."/>
        </authorList>
    </citation>
    <scope>NUCLEOTIDE SEQUENCE [LARGE SCALE GENOMIC DNA]</scope>
    <source>
        <strain evidence="2 3">ATCC 35036</strain>
    </source>
</reference>
<feature type="transmembrane region" description="Helical" evidence="1">
    <location>
        <begin position="135"/>
        <end position="154"/>
    </location>
</feature>
<dbReference type="Proteomes" id="UP000220828">
    <property type="component" value="Unassembled WGS sequence"/>
</dbReference>
<keyword evidence="1" id="KW-0472">Membrane</keyword>
<gene>
    <name evidence="2" type="ORF">B0A77_10710</name>
</gene>